<name>A0A1G9LLW4_9PROT</name>
<feature type="region of interest" description="Disordered" evidence="1">
    <location>
        <begin position="403"/>
        <end position="439"/>
    </location>
</feature>
<dbReference type="STRING" id="144026.SAMN04488568_101109"/>
<proteinExistence type="predicted"/>
<evidence type="ECO:0000256" key="2">
    <source>
        <dbReference type="SAM" id="Phobius"/>
    </source>
</evidence>
<dbReference type="RefSeq" id="WP_091765118.1">
    <property type="nucleotide sequence ID" value="NZ_FNHG01000001.1"/>
</dbReference>
<keyword evidence="2" id="KW-0472">Membrane</keyword>
<feature type="region of interest" description="Disordered" evidence="1">
    <location>
        <begin position="100"/>
        <end position="149"/>
    </location>
</feature>
<dbReference type="PANTHER" id="PTHR30105:SF2">
    <property type="entry name" value="DIVERGENT POLYSACCHARIDE DEACETYLASE SUPERFAMILY"/>
    <property type="match status" value="1"/>
</dbReference>
<dbReference type="SUPFAM" id="SSF88713">
    <property type="entry name" value="Glycoside hydrolase/deacetylase"/>
    <property type="match status" value="1"/>
</dbReference>
<reference evidence="3 4" key="1">
    <citation type="submission" date="2016-10" db="EMBL/GenBank/DDBJ databases">
        <authorList>
            <person name="de Groot N.N."/>
        </authorList>
    </citation>
    <scope>NUCLEOTIDE SEQUENCE [LARGE SCALE GENOMIC DNA]</scope>
    <source>
        <strain evidence="3 4">DSM 16077</strain>
    </source>
</reference>
<evidence type="ECO:0000313" key="4">
    <source>
        <dbReference type="Proteomes" id="UP000199759"/>
    </source>
</evidence>
<dbReference type="InterPro" id="IPR006837">
    <property type="entry name" value="Divergent_DAC"/>
</dbReference>
<dbReference type="CDD" id="cd10936">
    <property type="entry name" value="CE4_DAC2"/>
    <property type="match status" value="1"/>
</dbReference>
<dbReference type="EMBL" id="FNHG01000001">
    <property type="protein sequence ID" value="SDL62931.1"/>
    <property type="molecule type" value="Genomic_DNA"/>
</dbReference>
<keyword evidence="2" id="KW-1133">Transmembrane helix</keyword>
<feature type="compositionally biased region" description="Low complexity" evidence="1">
    <location>
        <begin position="122"/>
        <end position="131"/>
    </location>
</feature>
<sequence>MSSAVLRHVEPLLTIRAPLFAGLGAAALFAVVILTIAVFGKADLQPPLARGGVTPAPAEALYPAAELRIAPEEDEPPVIRFIEPDGAEEVQLAGIEDRFASPRAPAAGSDPADAEARHAAARPDPAQALAPAPLPGLSENGPNGLLPVIPPNGLRASRAYARPFHGDPSAPTIAVVIGGLGLNSAVTQAAINELPPEIALSFAPYTRDLQTWVDLARAAGHEVLIEAPMEPFDYPNNDPGPQTLLADAAPGDNLARLEWVLGRTTGYFAVSNYLGARFSASEPAMTQLLQSLEDRGVAFLHDGAGRRTVIETAARATNVQYAIADRVLDEDPSPTAIDDHLLTLEALALQNGASLGAGFSYPTTVEHVRDWARSLDMRGYQLAPPSAVMARRRLQARLAAEARALEPEPEHVTDNRWSRPPADASDGGEHAAPAASSGH</sequence>
<dbReference type="InterPro" id="IPR011330">
    <property type="entry name" value="Glyco_hydro/deAcase_b/a-brl"/>
</dbReference>
<gene>
    <name evidence="3" type="ORF">SAMN04488568_101109</name>
</gene>
<dbReference type="Gene3D" id="3.20.20.370">
    <property type="entry name" value="Glycoside hydrolase/deacetylase"/>
    <property type="match status" value="1"/>
</dbReference>
<keyword evidence="2" id="KW-0812">Transmembrane</keyword>
<dbReference type="Pfam" id="PF04748">
    <property type="entry name" value="Polysacc_deac_2"/>
    <property type="match status" value="1"/>
</dbReference>
<accession>A0A1G9LLW4</accession>
<feature type="transmembrane region" description="Helical" evidence="2">
    <location>
        <begin position="20"/>
        <end position="40"/>
    </location>
</feature>
<organism evidence="3 4">
    <name type="scientific">Maricaulis salignorans</name>
    <dbReference type="NCBI Taxonomy" id="144026"/>
    <lineage>
        <taxon>Bacteria</taxon>
        <taxon>Pseudomonadati</taxon>
        <taxon>Pseudomonadota</taxon>
        <taxon>Alphaproteobacteria</taxon>
        <taxon>Maricaulales</taxon>
        <taxon>Maricaulaceae</taxon>
        <taxon>Maricaulis</taxon>
    </lineage>
</organism>
<evidence type="ECO:0008006" key="5">
    <source>
        <dbReference type="Google" id="ProtNLM"/>
    </source>
</evidence>
<dbReference type="Proteomes" id="UP000199759">
    <property type="component" value="Unassembled WGS sequence"/>
</dbReference>
<dbReference type="AlphaFoldDB" id="A0A1G9LLW4"/>
<protein>
    <recommendedName>
        <fullName evidence="5">Divergent polysaccharide deacetylase</fullName>
    </recommendedName>
</protein>
<dbReference type="OrthoDB" id="9784811at2"/>
<dbReference type="PANTHER" id="PTHR30105">
    <property type="entry name" value="UNCHARACTERIZED YIBQ-RELATED"/>
    <property type="match status" value="1"/>
</dbReference>
<dbReference type="GO" id="GO:0005975">
    <property type="term" value="P:carbohydrate metabolic process"/>
    <property type="evidence" value="ECO:0007669"/>
    <property type="project" value="InterPro"/>
</dbReference>
<evidence type="ECO:0000313" key="3">
    <source>
        <dbReference type="EMBL" id="SDL62931.1"/>
    </source>
</evidence>
<keyword evidence="4" id="KW-1185">Reference proteome</keyword>
<feature type="compositionally biased region" description="Basic and acidic residues" evidence="1">
    <location>
        <begin position="403"/>
        <end position="417"/>
    </location>
</feature>
<evidence type="ECO:0000256" key="1">
    <source>
        <dbReference type="SAM" id="MobiDB-lite"/>
    </source>
</evidence>